<accession>A0A510KRM3</accession>
<evidence type="ECO:0000313" key="2">
    <source>
        <dbReference type="Proteomes" id="UP000321944"/>
    </source>
</evidence>
<dbReference type="Proteomes" id="UP000321944">
    <property type="component" value="Chromosome"/>
</dbReference>
<reference evidence="1 2" key="1">
    <citation type="submission" date="2019-07" db="EMBL/GenBank/DDBJ databases">
        <title>Complete Genome Sequence of Leptotrichia wadei Strain JMUB3936.</title>
        <authorList>
            <person name="Watanabe S."/>
            <person name="Cui L."/>
        </authorList>
    </citation>
    <scope>NUCLEOTIDE SEQUENCE [LARGE SCALE GENOMIC DNA]</scope>
    <source>
        <strain evidence="1 2">JMUB3936</strain>
    </source>
</reference>
<name>A0A510KRM3_9FUSO</name>
<proteinExistence type="predicted"/>
<protein>
    <submittedName>
        <fullName evidence="1">Uncharacterized protein</fullName>
    </submittedName>
</protein>
<sequence length="56" mass="6245">MSKIVIIFEFSFKAVLLYILSISDKGSRLFIKQNLLNSARTLATLVVGDSEMNPLV</sequence>
<gene>
    <name evidence="1" type="ORF">JMUB3936_0184</name>
</gene>
<dbReference type="AlphaFoldDB" id="A0A510KRM3"/>
<organism evidence="1 2">
    <name type="scientific">Leptotrichia wadei</name>
    <dbReference type="NCBI Taxonomy" id="157687"/>
    <lineage>
        <taxon>Bacteria</taxon>
        <taxon>Fusobacteriati</taxon>
        <taxon>Fusobacteriota</taxon>
        <taxon>Fusobacteriia</taxon>
        <taxon>Fusobacteriales</taxon>
        <taxon>Leptotrichiaceae</taxon>
        <taxon>Leptotrichia</taxon>
    </lineage>
</organism>
<evidence type="ECO:0000313" key="1">
    <source>
        <dbReference type="EMBL" id="BBM53917.1"/>
    </source>
</evidence>
<dbReference type="EMBL" id="AP019841">
    <property type="protein sequence ID" value="BBM53917.1"/>
    <property type="molecule type" value="Genomic_DNA"/>
</dbReference>